<organism evidence="1">
    <name type="scientific">Arundo donax</name>
    <name type="common">Giant reed</name>
    <name type="synonym">Donax arundinaceus</name>
    <dbReference type="NCBI Taxonomy" id="35708"/>
    <lineage>
        <taxon>Eukaryota</taxon>
        <taxon>Viridiplantae</taxon>
        <taxon>Streptophyta</taxon>
        <taxon>Embryophyta</taxon>
        <taxon>Tracheophyta</taxon>
        <taxon>Spermatophyta</taxon>
        <taxon>Magnoliopsida</taxon>
        <taxon>Liliopsida</taxon>
        <taxon>Poales</taxon>
        <taxon>Poaceae</taxon>
        <taxon>PACMAD clade</taxon>
        <taxon>Arundinoideae</taxon>
        <taxon>Arundineae</taxon>
        <taxon>Arundo</taxon>
    </lineage>
</organism>
<reference evidence="1" key="1">
    <citation type="submission" date="2014-09" db="EMBL/GenBank/DDBJ databases">
        <authorList>
            <person name="Magalhaes I.L.F."/>
            <person name="Oliveira U."/>
            <person name="Santos F.R."/>
            <person name="Vidigal T.H.D.A."/>
            <person name="Brescovit A.D."/>
            <person name="Santos A.J."/>
        </authorList>
    </citation>
    <scope>NUCLEOTIDE SEQUENCE</scope>
    <source>
        <tissue evidence="1">Shoot tissue taken approximately 20 cm above the soil surface</tissue>
    </source>
</reference>
<dbReference type="EMBL" id="GBRH01239362">
    <property type="protein sequence ID" value="JAD58533.1"/>
    <property type="molecule type" value="Transcribed_RNA"/>
</dbReference>
<protein>
    <submittedName>
        <fullName evidence="1">Uncharacterized protein</fullName>
    </submittedName>
</protein>
<accession>A0A0A9B8N6</accession>
<evidence type="ECO:0000313" key="1">
    <source>
        <dbReference type="EMBL" id="JAD58533.1"/>
    </source>
</evidence>
<reference evidence="1" key="2">
    <citation type="journal article" date="2015" name="Data Brief">
        <title>Shoot transcriptome of the giant reed, Arundo donax.</title>
        <authorList>
            <person name="Barrero R.A."/>
            <person name="Guerrero F.D."/>
            <person name="Moolhuijzen P."/>
            <person name="Goolsby J.A."/>
            <person name="Tidwell J."/>
            <person name="Bellgard S.E."/>
            <person name="Bellgard M.I."/>
        </authorList>
    </citation>
    <scope>NUCLEOTIDE SEQUENCE</scope>
    <source>
        <tissue evidence="1">Shoot tissue taken approximately 20 cm above the soil surface</tissue>
    </source>
</reference>
<sequence length="38" mass="4486">MSNDNSRPAHRSQFKRLLYYMLRFSVQCTGGFMEEDLG</sequence>
<name>A0A0A9B8N6_ARUDO</name>
<proteinExistence type="predicted"/>
<dbReference type="AlphaFoldDB" id="A0A0A9B8N6"/>